<dbReference type="AlphaFoldDB" id="D2RHC7"/>
<dbReference type="RefSeq" id="WP_012940038.1">
    <property type="nucleotide sequence ID" value="NC_013741.1"/>
</dbReference>
<feature type="transmembrane region" description="Helical" evidence="3">
    <location>
        <begin position="355"/>
        <end position="377"/>
    </location>
</feature>
<dbReference type="PaxDb" id="572546-Arcpr_0637"/>
<dbReference type="InterPro" id="IPR002541">
    <property type="entry name" value="Cyt_c_assembly"/>
</dbReference>
<feature type="transmembrane region" description="Helical" evidence="3">
    <location>
        <begin position="212"/>
        <end position="230"/>
    </location>
</feature>
<dbReference type="OrthoDB" id="15291at2157"/>
<accession>D2RHC7</accession>
<dbReference type="STRING" id="572546.Arcpr_0637"/>
<evidence type="ECO:0000313" key="6">
    <source>
        <dbReference type="Proteomes" id="UP000001901"/>
    </source>
</evidence>
<dbReference type="Proteomes" id="UP000001901">
    <property type="component" value="Chromosome"/>
</dbReference>
<reference evidence="5 6" key="1">
    <citation type="journal article" date="2010" name="Stand. Genomic Sci.">
        <title>Complete genome sequence of Archaeoglobus profundus type strain (AV18).</title>
        <authorList>
            <person name="von Jan M."/>
            <person name="Lapidus A."/>
            <person name="Del Rio T.G."/>
            <person name="Copeland A."/>
            <person name="Tice H."/>
            <person name="Cheng J.F."/>
            <person name="Lucas S."/>
            <person name="Chen F."/>
            <person name="Nolan M."/>
            <person name="Goodwin L."/>
            <person name="Han C."/>
            <person name="Pitluck S."/>
            <person name="Liolios K."/>
            <person name="Ivanova N."/>
            <person name="Mavromatis K."/>
            <person name="Ovchinnikova G."/>
            <person name="Chertkov O."/>
            <person name="Pati A."/>
            <person name="Chen A."/>
            <person name="Palaniappan K."/>
            <person name="Land M."/>
            <person name="Hauser L."/>
            <person name="Chang Y.J."/>
            <person name="Jeffries C.D."/>
            <person name="Saunders E."/>
            <person name="Brettin T."/>
            <person name="Detter J.C."/>
            <person name="Chain P."/>
            <person name="Eichinger K."/>
            <person name="Huber H."/>
            <person name="Spring S."/>
            <person name="Rohde M."/>
            <person name="Goker M."/>
            <person name="Wirth R."/>
            <person name="Woyke T."/>
            <person name="Bristow J."/>
            <person name="Eisen J.A."/>
            <person name="Markowitz V."/>
            <person name="Hugenholtz P."/>
            <person name="Kyrpides N.C."/>
            <person name="Klenk H.P."/>
        </authorList>
    </citation>
    <scope>NUCLEOTIDE SEQUENCE [LARGE SCALE GENOMIC DNA]</scope>
    <source>
        <strain evidence="6">DSM 5631 / JCM 9629 / NBRC 100127 / Av18</strain>
    </source>
</reference>
<feature type="transmembrane region" description="Helical" evidence="3">
    <location>
        <begin position="147"/>
        <end position="172"/>
    </location>
</feature>
<dbReference type="KEGG" id="apo:Arcpr_0637"/>
<evidence type="ECO:0000259" key="4">
    <source>
        <dbReference type="Pfam" id="PF01578"/>
    </source>
</evidence>
<feature type="transmembrane region" description="Helical" evidence="3">
    <location>
        <begin position="70"/>
        <end position="97"/>
    </location>
</feature>
<keyword evidence="3" id="KW-1133">Transmembrane helix</keyword>
<keyword evidence="2" id="KW-0201">Cytochrome c-type biogenesis</keyword>
<feature type="transmembrane region" description="Helical" evidence="3">
    <location>
        <begin position="575"/>
        <end position="598"/>
    </location>
</feature>
<keyword evidence="6" id="KW-1185">Reference proteome</keyword>
<evidence type="ECO:0000256" key="2">
    <source>
        <dbReference type="ARBA" id="ARBA00022748"/>
    </source>
</evidence>
<keyword evidence="3" id="KW-0812">Transmembrane</keyword>
<feature type="transmembrane region" description="Helical" evidence="3">
    <location>
        <begin position="109"/>
        <end position="127"/>
    </location>
</feature>
<gene>
    <name evidence="5" type="ordered locus">Arcpr_0637</name>
</gene>
<feature type="domain" description="Cytochrome c assembly protein" evidence="4">
    <location>
        <begin position="79"/>
        <end position="231"/>
    </location>
</feature>
<proteinExistence type="inferred from homology"/>
<evidence type="ECO:0000313" key="5">
    <source>
        <dbReference type="EMBL" id="ADB57702.1"/>
    </source>
</evidence>
<dbReference type="GO" id="GO:0017004">
    <property type="term" value="P:cytochrome complex assembly"/>
    <property type="evidence" value="ECO:0007669"/>
    <property type="project" value="UniProtKB-KW"/>
</dbReference>
<sequence>MHITLAPFVAAIILAILDTYKSFRGDKSSFGILGYISIFIGHLLFVRSFLINDFTLKEVFLYSSKYLDLAYKFSASWAGSGGFIVWWLFIFTILTSLRRLKSPDSKMTYHNLMIIGLIVAAILNGAFERLNFSPENGLGLNPLLKTFWMLFHPPACFIGYALGFLIAIEVLLGRENRFLIGLTWIFLTLANVLGGVWSYFTLGWGGYWAWDPVETGLLLPWLSLTACFHNPKLRRNLILLTGFSVAFAAFVTRGGISPLHGFGINTSGYAIILLGIPFLVKALKDWHFDFKVNPLNVATYSLIGSYIVCFLGLIYQFFGKVSVDYYNFANMPFILALLSVLPICGAKDYGNYLKLLVLTYISSIVLTALTVFGYITWCEDAPIYVNYAVSLILPVAFFSLLSILKLQRIELKILHVSISLLVIAVSISWPYAYYSNYKSIYVDDSAYIDDLHIQIVSKEFKMGVEESFEIVKLRVNGKDVECRVRLDLNWLFRSGNFIFPDPAVVNIWLDNYYIVIPRAMDLFMFTCKYLYERNETYTLMMVSHVTGLNYETLIEEVKNWKPKEGVMLVYKKIPFINLVWIACALMIFGEIIALARWAK</sequence>
<keyword evidence="3" id="KW-0472">Membrane</keyword>
<name>D2RHC7_ARCPA</name>
<feature type="transmembrane region" description="Helical" evidence="3">
    <location>
        <begin position="237"/>
        <end position="256"/>
    </location>
</feature>
<feature type="transmembrane region" description="Helical" evidence="3">
    <location>
        <begin position="383"/>
        <end position="401"/>
    </location>
</feature>
<evidence type="ECO:0000256" key="1">
    <source>
        <dbReference type="ARBA" id="ARBA00009186"/>
    </source>
</evidence>
<dbReference type="GO" id="GO:0016020">
    <property type="term" value="C:membrane"/>
    <property type="evidence" value="ECO:0007669"/>
    <property type="project" value="InterPro"/>
</dbReference>
<dbReference type="eggNOG" id="arCOG00268">
    <property type="taxonomic scope" value="Archaea"/>
</dbReference>
<feature type="transmembrane region" description="Helical" evidence="3">
    <location>
        <begin position="413"/>
        <end position="432"/>
    </location>
</feature>
<comment type="similarity">
    <text evidence="1">Belongs to the CcmF/CycK/Ccl1/NrfE/CcsA family.</text>
</comment>
<dbReference type="GO" id="GO:0015232">
    <property type="term" value="F:heme transmembrane transporter activity"/>
    <property type="evidence" value="ECO:0007669"/>
    <property type="project" value="InterPro"/>
</dbReference>
<evidence type="ECO:0000256" key="3">
    <source>
        <dbReference type="SAM" id="Phobius"/>
    </source>
</evidence>
<feature type="transmembrane region" description="Helical" evidence="3">
    <location>
        <begin position="262"/>
        <end position="283"/>
    </location>
</feature>
<dbReference type="PRINTS" id="PR01410">
    <property type="entry name" value="CCBIOGENESIS"/>
</dbReference>
<feature type="transmembrane region" description="Helical" evidence="3">
    <location>
        <begin position="295"/>
        <end position="319"/>
    </location>
</feature>
<dbReference type="PANTHER" id="PTHR43653:SF1">
    <property type="entry name" value="CYTOCHROME C-TYPE BIOGENESIS PROTEIN CCMF"/>
    <property type="match status" value="1"/>
</dbReference>
<dbReference type="Pfam" id="PF01578">
    <property type="entry name" value="Cytochrom_C_asm"/>
    <property type="match status" value="1"/>
</dbReference>
<feature type="transmembrane region" description="Helical" evidence="3">
    <location>
        <begin position="325"/>
        <end position="343"/>
    </location>
</feature>
<feature type="transmembrane region" description="Helical" evidence="3">
    <location>
        <begin position="30"/>
        <end position="50"/>
    </location>
</feature>
<organism evidence="5 6">
    <name type="scientific">Archaeoglobus profundus (strain DSM 5631 / JCM 9629 / NBRC 100127 / Av18)</name>
    <dbReference type="NCBI Taxonomy" id="572546"/>
    <lineage>
        <taxon>Archaea</taxon>
        <taxon>Methanobacteriati</taxon>
        <taxon>Methanobacteriota</taxon>
        <taxon>Archaeoglobi</taxon>
        <taxon>Archaeoglobales</taxon>
        <taxon>Archaeoglobaceae</taxon>
        <taxon>Archaeoglobus</taxon>
    </lineage>
</organism>
<dbReference type="GeneID" id="8739297"/>
<dbReference type="InterPro" id="IPR003567">
    <property type="entry name" value="Cyt_c_biogenesis"/>
</dbReference>
<dbReference type="HOGENOM" id="CLU_015041_3_0_2"/>
<dbReference type="PANTHER" id="PTHR43653">
    <property type="entry name" value="CYTOCHROME C ASSEMBLY PROTEIN-RELATED"/>
    <property type="match status" value="1"/>
</dbReference>
<protein>
    <submittedName>
        <fullName evidence="5">Cytochrome c assembly protein</fullName>
    </submittedName>
</protein>
<dbReference type="EMBL" id="CP001857">
    <property type="protein sequence ID" value="ADB57702.1"/>
    <property type="molecule type" value="Genomic_DNA"/>
</dbReference>
<dbReference type="GO" id="GO:0020037">
    <property type="term" value="F:heme binding"/>
    <property type="evidence" value="ECO:0007669"/>
    <property type="project" value="InterPro"/>
</dbReference>
<feature type="transmembrane region" description="Helical" evidence="3">
    <location>
        <begin position="179"/>
        <end position="200"/>
    </location>
</feature>